<accession>A0A9P6MPR1</accession>
<reference evidence="2" key="1">
    <citation type="journal article" date="2020" name="Fungal Divers.">
        <title>Resolving the Mortierellaceae phylogeny through synthesis of multi-gene phylogenetics and phylogenomics.</title>
        <authorList>
            <person name="Vandepol N."/>
            <person name="Liber J."/>
            <person name="Desiro A."/>
            <person name="Na H."/>
            <person name="Kennedy M."/>
            <person name="Barry K."/>
            <person name="Grigoriev I.V."/>
            <person name="Miller A.N."/>
            <person name="O'Donnell K."/>
            <person name="Stajich J.E."/>
            <person name="Bonito G."/>
        </authorList>
    </citation>
    <scope>NUCLEOTIDE SEQUENCE</scope>
    <source>
        <strain evidence="2">NRRL 2769</strain>
    </source>
</reference>
<dbReference type="PANTHER" id="PTHR42852">
    <property type="entry name" value="THIOL:DISULFIDE INTERCHANGE PROTEIN DSBE"/>
    <property type="match status" value="1"/>
</dbReference>
<dbReference type="EMBL" id="JAAAID010001586">
    <property type="protein sequence ID" value="KAG0009445.1"/>
    <property type="molecule type" value="Genomic_DNA"/>
</dbReference>
<keyword evidence="3" id="KW-1185">Reference proteome</keyword>
<dbReference type="InterPro" id="IPR036249">
    <property type="entry name" value="Thioredoxin-like_sf"/>
</dbReference>
<dbReference type="PROSITE" id="PS51352">
    <property type="entry name" value="THIOREDOXIN_2"/>
    <property type="match status" value="1"/>
</dbReference>
<dbReference type="AlphaFoldDB" id="A0A9P6MPR1"/>
<dbReference type="Pfam" id="PF00085">
    <property type="entry name" value="Thioredoxin"/>
    <property type="match status" value="1"/>
</dbReference>
<comment type="caution">
    <text evidence="2">The sequence shown here is derived from an EMBL/GenBank/DDBJ whole genome shotgun (WGS) entry which is preliminary data.</text>
</comment>
<organism evidence="2 3">
    <name type="scientific">Entomortierella chlamydospora</name>
    <dbReference type="NCBI Taxonomy" id="101097"/>
    <lineage>
        <taxon>Eukaryota</taxon>
        <taxon>Fungi</taxon>
        <taxon>Fungi incertae sedis</taxon>
        <taxon>Mucoromycota</taxon>
        <taxon>Mortierellomycotina</taxon>
        <taxon>Mortierellomycetes</taxon>
        <taxon>Mortierellales</taxon>
        <taxon>Mortierellaceae</taxon>
        <taxon>Entomortierella</taxon>
    </lineage>
</organism>
<gene>
    <name evidence="2" type="ORF">BGZ80_002383</name>
</gene>
<proteinExistence type="predicted"/>
<dbReference type="Gene3D" id="3.40.30.10">
    <property type="entry name" value="Glutaredoxin"/>
    <property type="match status" value="1"/>
</dbReference>
<evidence type="ECO:0000313" key="3">
    <source>
        <dbReference type="Proteomes" id="UP000703661"/>
    </source>
</evidence>
<dbReference type="InterPro" id="IPR050553">
    <property type="entry name" value="Thioredoxin_ResA/DsbE_sf"/>
</dbReference>
<sequence length="198" mass="22957">MPAQELSEKELKLRDAYYDILMGPFEDKYEDKWEEDPYWVAVESFKKRSKEIGYEDPFEVLTKYRITSYESIRDRLKAGPPACFREGWKSPLIGTELDTVAVIGPLEHVNGRKYLGEERIVVLDFWATWCPPCVKAGPELSELAEKHVGQVAIVGVNNDSMFTEKEHNVEKLKTFLEEKKEGFRYTVYIDTPEGHARD</sequence>
<evidence type="ECO:0000313" key="2">
    <source>
        <dbReference type="EMBL" id="KAG0009445.1"/>
    </source>
</evidence>
<dbReference type="Proteomes" id="UP000703661">
    <property type="component" value="Unassembled WGS sequence"/>
</dbReference>
<feature type="non-terminal residue" evidence="2">
    <location>
        <position position="198"/>
    </location>
</feature>
<dbReference type="SUPFAM" id="SSF52833">
    <property type="entry name" value="Thioredoxin-like"/>
    <property type="match status" value="1"/>
</dbReference>
<dbReference type="CDD" id="cd02966">
    <property type="entry name" value="TlpA_like_family"/>
    <property type="match status" value="1"/>
</dbReference>
<name>A0A9P6MPR1_9FUNG</name>
<feature type="domain" description="Thioredoxin" evidence="1">
    <location>
        <begin position="91"/>
        <end position="198"/>
    </location>
</feature>
<dbReference type="InterPro" id="IPR013766">
    <property type="entry name" value="Thioredoxin_domain"/>
</dbReference>
<evidence type="ECO:0000259" key="1">
    <source>
        <dbReference type="PROSITE" id="PS51352"/>
    </source>
</evidence>
<protein>
    <recommendedName>
        <fullName evidence="1">Thioredoxin domain-containing protein</fullName>
    </recommendedName>
</protein>
<dbReference type="PANTHER" id="PTHR42852:SF13">
    <property type="entry name" value="PROTEIN DIPZ"/>
    <property type="match status" value="1"/>
</dbReference>